<comment type="caution">
    <text evidence="3">The sequence shown here is derived from an EMBL/GenBank/DDBJ whole genome shotgun (WGS) entry which is preliminary data.</text>
</comment>
<name>A0A1G1Y2Y8_9BACT</name>
<evidence type="ECO:0000256" key="1">
    <source>
        <dbReference type="SAM" id="MobiDB-lite"/>
    </source>
</evidence>
<dbReference type="EMBL" id="MHIF01000053">
    <property type="protein sequence ID" value="OGY46699.1"/>
    <property type="molecule type" value="Genomic_DNA"/>
</dbReference>
<organism evidence="3 4">
    <name type="scientific">Candidatus Buchananbacteria bacterium RIFCSPHIGHO2_01_FULL_46_12</name>
    <dbReference type="NCBI Taxonomy" id="1797536"/>
    <lineage>
        <taxon>Bacteria</taxon>
        <taxon>Candidatus Buchananiibacteriota</taxon>
    </lineage>
</organism>
<keyword evidence="2" id="KW-0472">Membrane</keyword>
<sequence length="63" mass="7098">MEIQKTQNKQPAPCESCKPQCQPQPLQDWEFDVSRTFTVLTATLVLPLYLALSLLMFSTAALL</sequence>
<feature type="compositionally biased region" description="Polar residues" evidence="1">
    <location>
        <begin position="1"/>
        <end position="10"/>
    </location>
</feature>
<gene>
    <name evidence="3" type="ORF">A2663_04350</name>
</gene>
<dbReference type="Proteomes" id="UP000178432">
    <property type="component" value="Unassembled WGS sequence"/>
</dbReference>
<evidence type="ECO:0000313" key="3">
    <source>
        <dbReference type="EMBL" id="OGY46699.1"/>
    </source>
</evidence>
<protein>
    <submittedName>
        <fullName evidence="3">Uncharacterized protein</fullName>
    </submittedName>
</protein>
<keyword evidence="2" id="KW-0812">Transmembrane</keyword>
<accession>A0A1G1Y2Y8</accession>
<feature type="transmembrane region" description="Helical" evidence="2">
    <location>
        <begin position="37"/>
        <end position="62"/>
    </location>
</feature>
<dbReference type="AlphaFoldDB" id="A0A1G1Y2Y8"/>
<evidence type="ECO:0000256" key="2">
    <source>
        <dbReference type="SAM" id="Phobius"/>
    </source>
</evidence>
<feature type="region of interest" description="Disordered" evidence="1">
    <location>
        <begin position="1"/>
        <end position="23"/>
    </location>
</feature>
<keyword evidence="2" id="KW-1133">Transmembrane helix</keyword>
<evidence type="ECO:0000313" key="4">
    <source>
        <dbReference type="Proteomes" id="UP000178432"/>
    </source>
</evidence>
<reference evidence="3 4" key="1">
    <citation type="journal article" date="2016" name="Nat. Commun.">
        <title>Thousands of microbial genomes shed light on interconnected biogeochemical processes in an aquifer system.</title>
        <authorList>
            <person name="Anantharaman K."/>
            <person name="Brown C.T."/>
            <person name="Hug L.A."/>
            <person name="Sharon I."/>
            <person name="Castelle C.J."/>
            <person name="Probst A.J."/>
            <person name="Thomas B.C."/>
            <person name="Singh A."/>
            <person name="Wilkins M.J."/>
            <person name="Karaoz U."/>
            <person name="Brodie E.L."/>
            <person name="Williams K.H."/>
            <person name="Hubbard S.S."/>
            <person name="Banfield J.F."/>
        </authorList>
    </citation>
    <scope>NUCLEOTIDE SEQUENCE [LARGE SCALE GENOMIC DNA]</scope>
</reference>
<proteinExistence type="predicted"/>